<reference evidence="2 3" key="1">
    <citation type="submission" date="2019-04" db="EMBL/GenBank/DDBJ databases">
        <authorList>
            <person name="Pope W.H."/>
            <person name="Garlena R.A."/>
            <person name="Russell D.A."/>
            <person name="Jacobs-Sera D."/>
            <person name="Hatfull G.F."/>
        </authorList>
    </citation>
    <scope>NUCLEOTIDE SEQUENCE [LARGE SCALE GENOMIC DNA]</scope>
</reference>
<organism evidence="2 3">
    <name type="scientific">Gordonia phage Forza</name>
    <dbReference type="NCBI Taxonomy" id="2571247"/>
    <lineage>
        <taxon>Viruses</taxon>
        <taxon>Duplodnaviria</taxon>
        <taxon>Heunggongvirae</taxon>
        <taxon>Uroviricota</taxon>
        <taxon>Caudoviricetes</taxon>
        <taxon>Forzavirus</taxon>
        <taxon>Forzavirus forza</taxon>
    </lineage>
</organism>
<evidence type="ECO:0000259" key="1">
    <source>
        <dbReference type="Pfam" id="PF25109"/>
    </source>
</evidence>
<dbReference type="Pfam" id="PF25109">
    <property type="entry name" value="HAD_PNKP"/>
    <property type="match status" value="1"/>
</dbReference>
<feature type="domain" description="Polynucleotide kinase PNKP phosphatase" evidence="1">
    <location>
        <begin position="20"/>
        <end position="167"/>
    </location>
</feature>
<dbReference type="GeneID" id="77924426"/>
<dbReference type="SUPFAM" id="SSF56784">
    <property type="entry name" value="HAD-like"/>
    <property type="match status" value="1"/>
</dbReference>
<evidence type="ECO:0000313" key="2">
    <source>
        <dbReference type="EMBL" id="QGT55051.1"/>
    </source>
</evidence>
<sequence length="167" mass="19345">MIIKGRDVPIQRYVPPLDKPKAIIVDIDGTIAHRVPGPDGTIRSPYNYSRVNEDALDSVIAGVVHLHRTFLDYDVVLCSGRDDSCYQDTLDWLNRYDIEHDALLMRSTEGDRDENGKLPDWIVKYRIFNEKIRHNYNVKFVLDDRNQVVQMWRELGLVCLQVADGNF</sequence>
<name>A0A650F0I3_9CAUD</name>
<keyword evidence="3" id="KW-1185">Reference proteome</keyword>
<dbReference type="InterPro" id="IPR056782">
    <property type="entry name" value="HAD_PNKP"/>
</dbReference>
<protein>
    <recommendedName>
        <fullName evidence="1">Polynucleotide kinase PNKP phosphatase domain-containing protein</fullName>
    </recommendedName>
</protein>
<dbReference type="InterPro" id="IPR023214">
    <property type="entry name" value="HAD_sf"/>
</dbReference>
<accession>A0A650F0I3</accession>
<proteinExistence type="predicted"/>
<dbReference type="Gene3D" id="3.40.50.1000">
    <property type="entry name" value="HAD superfamily/HAD-like"/>
    <property type="match status" value="1"/>
</dbReference>
<dbReference type="RefSeq" id="YP_010648938.1">
    <property type="nucleotide sequence ID" value="NC_070763.1"/>
</dbReference>
<dbReference type="Proteomes" id="UP000423482">
    <property type="component" value="Segment"/>
</dbReference>
<dbReference type="EMBL" id="MK814760">
    <property type="protein sequence ID" value="QGT55051.1"/>
    <property type="molecule type" value="Genomic_DNA"/>
</dbReference>
<dbReference type="InterPro" id="IPR036412">
    <property type="entry name" value="HAD-like_sf"/>
</dbReference>
<dbReference type="KEGG" id="vg:77924426"/>
<gene>
    <name evidence="2" type="primary">58</name>
    <name evidence="2" type="ORF">SEA_FORZA_58</name>
</gene>
<evidence type="ECO:0000313" key="3">
    <source>
        <dbReference type="Proteomes" id="UP000423482"/>
    </source>
</evidence>